<comment type="caution">
    <text evidence="2">The sequence shown here is derived from an EMBL/GenBank/DDBJ whole genome shotgun (WGS) entry which is preliminary data.</text>
</comment>
<protein>
    <submittedName>
        <fullName evidence="2">Uncharacterized protein</fullName>
    </submittedName>
</protein>
<gene>
    <name evidence="2" type="ORF">ACFSBH_14220</name>
</gene>
<evidence type="ECO:0000313" key="3">
    <source>
        <dbReference type="Proteomes" id="UP001597221"/>
    </source>
</evidence>
<reference evidence="3" key="1">
    <citation type="journal article" date="2019" name="Int. J. Syst. Evol. Microbiol.">
        <title>The Global Catalogue of Microorganisms (GCM) 10K type strain sequencing project: providing services to taxonomists for standard genome sequencing and annotation.</title>
        <authorList>
            <consortium name="The Broad Institute Genomics Platform"/>
            <consortium name="The Broad Institute Genome Sequencing Center for Infectious Disease"/>
            <person name="Wu L."/>
            <person name="Ma J."/>
        </authorList>
    </citation>
    <scope>NUCLEOTIDE SEQUENCE [LARGE SCALE GENOMIC DNA]</scope>
    <source>
        <strain evidence="3">CGMCC 1.12376</strain>
    </source>
</reference>
<dbReference type="EMBL" id="JBHUDE010000132">
    <property type="protein sequence ID" value="MFD1608777.1"/>
    <property type="molecule type" value="Genomic_DNA"/>
</dbReference>
<evidence type="ECO:0000256" key="1">
    <source>
        <dbReference type="SAM" id="Coils"/>
    </source>
</evidence>
<keyword evidence="3" id="KW-1185">Reference proteome</keyword>
<evidence type="ECO:0000313" key="2">
    <source>
        <dbReference type="EMBL" id="MFD1608777.1"/>
    </source>
</evidence>
<dbReference type="RefSeq" id="WP_379598183.1">
    <property type="nucleotide sequence ID" value="NZ_JBHUDE010000132.1"/>
</dbReference>
<dbReference type="Proteomes" id="UP001597221">
    <property type="component" value="Unassembled WGS sequence"/>
</dbReference>
<accession>A0ABW4HUU6</accession>
<keyword evidence="1" id="KW-0175">Coiled coil</keyword>
<sequence>MGLYINENKLNIYRNGAELEGNNQDVFIYNHASEMVKEQARFNHAIQSHIQSIKTLIDNQHVEEERKWLNVEGQLKTLEQFNKKQVVMEQELLDQLTKLEMEQSATRNQLKKGRLKETELQEKWSRMSSNHQQLLQKLENISKENEQLSNSVNKQLEMQESIMNQLDSQEEANKKFEKRLDSQEALTAKVMRQLDYFRSILFERKNYLSDKIEEASNYSSQFLKNDELPSVEFFLREKQKQGK</sequence>
<proteinExistence type="predicted"/>
<organism evidence="2 3">
    <name type="scientific">Oceanobacillus luteolus</name>
    <dbReference type="NCBI Taxonomy" id="1274358"/>
    <lineage>
        <taxon>Bacteria</taxon>
        <taxon>Bacillati</taxon>
        <taxon>Bacillota</taxon>
        <taxon>Bacilli</taxon>
        <taxon>Bacillales</taxon>
        <taxon>Bacillaceae</taxon>
        <taxon>Oceanobacillus</taxon>
    </lineage>
</organism>
<feature type="coiled-coil region" evidence="1">
    <location>
        <begin position="131"/>
        <end position="186"/>
    </location>
</feature>
<name>A0ABW4HUU6_9BACI</name>